<dbReference type="GO" id="GO:0046847">
    <property type="term" value="P:filopodium assembly"/>
    <property type="evidence" value="ECO:0007669"/>
    <property type="project" value="TreeGrafter"/>
</dbReference>
<evidence type="ECO:0000259" key="10">
    <source>
        <dbReference type="PROSITE" id="PS50003"/>
    </source>
</evidence>
<dbReference type="GO" id="GO:0007010">
    <property type="term" value="P:cytoskeleton organization"/>
    <property type="evidence" value="ECO:0007669"/>
    <property type="project" value="TreeGrafter"/>
</dbReference>
<dbReference type="Gene3D" id="2.30.29.30">
    <property type="entry name" value="Pleckstrin-homology domain (PH domain)/Phosphotyrosine-binding domain (PTB)"/>
    <property type="match status" value="1"/>
</dbReference>
<dbReference type="Gene3D" id="3.30.40.10">
    <property type="entry name" value="Zinc/RING finger domain, C3HC4 (zinc finger)"/>
    <property type="match status" value="1"/>
</dbReference>
<organism evidence="13">
    <name type="scientific">Ascaris suum</name>
    <name type="common">Pig roundworm</name>
    <name type="synonym">Ascaris lumbricoides</name>
    <dbReference type="NCBI Taxonomy" id="6253"/>
    <lineage>
        <taxon>Eukaryota</taxon>
        <taxon>Metazoa</taxon>
        <taxon>Ecdysozoa</taxon>
        <taxon>Nematoda</taxon>
        <taxon>Chromadorea</taxon>
        <taxon>Rhabditida</taxon>
        <taxon>Spirurina</taxon>
        <taxon>Ascaridomorpha</taxon>
        <taxon>Ascaridoidea</taxon>
        <taxon>Ascarididae</taxon>
        <taxon>Ascaris</taxon>
    </lineage>
</organism>
<evidence type="ECO:0000256" key="3">
    <source>
        <dbReference type="ARBA" id="ARBA00022658"/>
    </source>
</evidence>
<dbReference type="SMART" id="SM00064">
    <property type="entry name" value="FYVE"/>
    <property type="match status" value="1"/>
</dbReference>
<keyword evidence="4" id="KW-0479">Metal-binding</keyword>
<dbReference type="EMBL" id="JI164782">
    <property type="protein sequence ID" value="ADY40554.1"/>
    <property type="molecule type" value="mRNA"/>
</dbReference>
<evidence type="ECO:0000259" key="11">
    <source>
        <dbReference type="PROSITE" id="PS50010"/>
    </source>
</evidence>
<evidence type="ECO:0000313" key="13">
    <source>
        <dbReference type="EMBL" id="ADY40554.1"/>
    </source>
</evidence>
<dbReference type="PANTHER" id="PTHR12673">
    <property type="entry name" value="FACIOGENITAL DYSPLASIA PROTEIN"/>
    <property type="match status" value="1"/>
</dbReference>
<dbReference type="Pfam" id="PF01363">
    <property type="entry name" value="FYVE"/>
    <property type="match status" value="1"/>
</dbReference>
<dbReference type="InterPro" id="IPR051092">
    <property type="entry name" value="FYVE_RhoGEF_PH"/>
</dbReference>
<keyword evidence="2" id="KW-0963">Cytoplasm</keyword>
<evidence type="ECO:0000259" key="12">
    <source>
        <dbReference type="PROSITE" id="PS50178"/>
    </source>
</evidence>
<dbReference type="InterPro" id="IPR001849">
    <property type="entry name" value="PH_domain"/>
</dbReference>
<feature type="domain" description="DH" evidence="11">
    <location>
        <begin position="383"/>
        <end position="578"/>
    </location>
</feature>
<dbReference type="GO" id="GO:0008270">
    <property type="term" value="F:zinc ion binding"/>
    <property type="evidence" value="ECO:0007669"/>
    <property type="project" value="UniProtKB-KW"/>
</dbReference>
<dbReference type="PROSITE" id="PS50003">
    <property type="entry name" value="PH_DOMAIN"/>
    <property type="match status" value="1"/>
</dbReference>
<dbReference type="GO" id="GO:0005856">
    <property type="term" value="C:cytoskeleton"/>
    <property type="evidence" value="ECO:0007669"/>
    <property type="project" value="UniProtKB-SubCell"/>
</dbReference>
<dbReference type="CDD" id="cd13389">
    <property type="entry name" value="PH1_FGD5_FGD6"/>
    <property type="match status" value="1"/>
</dbReference>
<evidence type="ECO:0000256" key="4">
    <source>
        <dbReference type="ARBA" id="ARBA00022723"/>
    </source>
</evidence>
<dbReference type="PROSITE" id="PS50178">
    <property type="entry name" value="ZF_FYVE"/>
    <property type="match status" value="1"/>
</dbReference>
<dbReference type="PROSITE" id="PS50010">
    <property type="entry name" value="DH_2"/>
    <property type="match status" value="1"/>
</dbReference>
<feature type="domain" description="PH" evidence="10">
    <location>
        <begin position="607"/>
        <end position="708"/>
    </location>
</feature>
<keyword evidence="3" id="KW-0344">Guanine-nucleotide releasing factor</keyword>
<sequence length="986" mass="109736">MHDAGESCSSGVSVSQIRARLERTVFADKPPLPASSSNERTSAVVSQLSARFVCAPTVRQKCSAQERPPVAPKPRKKVLGAHPCSAPSQLTDHSTGEPRNKRFQSLNSNISNEHDAPNHGSYSARSSFVNLEHGVIDDDAGCSKTPTNVKSAAAHFDSLISRGQIGAPGRIALDSDPLPTQLSPNDNMLRRPVSEASWSDVRNEASSMSSEAETASYNDVSDLEDEETLLARDTSFDESTSAQLVKKASVFGNDQLHSNAIEELRSREIFRKNDLRTSERPYMRGKAFSTGIPSDIGRLRPQLPKKNREARSQPVTTEDADSALKLRHRSDAGIMQRPNTLTDRTSAISDISVMTSSSTEGHQDDSVVVYSTGDPTEDVRLKKLHYAALEIYIVEKKFVEQLDVLAVQYPKFVSEYGKRHGVDLLCDQPNGQSNVISLIASQLLMLKGAHSVLLEKFAAKLASWDSREPNMAEVLKNNAGFLKFCVPYLKEKKKFVDELVKQLQGNELLAQATAKFEEQATNRISVIQRLDIVHQNVVRYNILLEAYKKYLVPDSHEFIECESAIKELSKVSEVVNHQMSLAVMEEKLVELYRRLEGHFNVFEANRHLLHEGELMKQSRKDIQPRYLILFSDVLLICKYSRAPSLGSEVCFQPDFYQFPILGVRVKAEEHGEYETHFQLLSTKKSAVFIAKSKRERDDWVKRLSDAKRDARKLRHISVARRSKVADTLHTPGTAVTSAALDAVFAEREASDNDVSPTLVHVSEKYVAPWIPDPKATTCMMAGCNTKFNVFNRRHHCRECGALICGNCVGHAPVKNGSNFIRQKVCPECYVKITSRWCGTFSPNLFVAPTSGSRSKIVLPDRNEKGIVSGTVFIRNKRVGETQKWGRLIQHSDGAMVLCFYDAEFDAEPCARHVLLGFDLSSTQLEDGGQLFELCHSNQVKGSGISIAFRVAHARSAELWNEALTAGLRAFWMGTVNVANNNEETKA</sequence>
<dbReference type="PANTHER" id="PTHR12673:SF271">
    <property type="entry name" value="FYVE, RHOGEF AND PH DOMAIN-CONTAINING PROTEIN TAG-77"/>
    <property type="match status" value="1"/>
</dbReference>
<evidence type="ECO:0000256" key="6">
    <source>
        <dbReference type="ARBA" id="ARBA00022833"/>
    </source>
</evidence>
<evidence type="ECO:0000256" key="5">
    <source>
        <dbReference type="ARBA" id="ARBA00022771"/>
    </source>
</evidence>
<name>F1KRQ0_ASCSU</name>
<proteinExistence type="evidence at transcript level"/>
<evidence type="ECO:0000256" key="9">
    <source>
        <dbReference type="SAM" id="MobiDB-lite"/>
    </source>
</evidence>
<dbReference type="SMART" id="SM00233">
    <property type="entry name" value="PH"/>
    <property type="match status" value="2"/>
</dbReference>
<dbReference type="InterPro" id="IPR000219">
    <property type="entry name" value="DH_dom"/>
</dbReference>
<dbReference type="GO" id="GO:0005737">
    <property type="term" value="C:cytoplasm"/>
    <property type="evidence" value="ECO:0007669"/>
    <property type="project" value="TreeGrafter"/>
</dbReference>
<comment type="subcellular location">
    <subcellularLocation>
        <location evidence="1">Cytoplasm</location>
        <location evidence="1">Cytoskeleton</location>
    </subcellularLocation>
</comment>
<dbReference type="InterPro" id="IPR017455">
    <property type="entry name" value="Znf_FYVE-rel"/>
</dbReference>
<dbReference type="Gene3D" id="1.20.900.10">
    <property type="entry name" value="Dbl homology (DH) domain"/>
    <property type="match status" value="1"/>
</dbReference>
<dbReference type="InterPro" id="IPR000306">
    <property type="entry name" value="Znf_FYVE"/>
</dbReference>
<feature type="region of interest" description="Disordered" evidence="9">
    <location>
        <begin position="175"/>
        <end position="223"/>
    </location>
</feature>
<protein>
    <submittedName>
        <fullName evidence="13">FYVE, RhoGEF and PH domain-containing protein 6</fullName>
    </submittedName>
</protein>
<keyword evidence="5 8" id="KW-0863">Zinc-finger</keyword>
<dbReference type="Pfam" id="PF00621">
    <property type="entry name" value="RhoGEF"/>
    <property type="match status" value="1"/>
</dbReference>
<dbReference type="SUPFAM" id="SSF50729">
    <property type="entry name" value="PH domain-like"/>
    <property type="match status" value="1"/>
</dbReference>
<dbReference type="SUPFAM" id="SSF48065">
    <property type="entry name" value="DBL homology domain (DH-domain)"/>
    <property type="match status" value="1"/>
</dbReference>
<evidence type="ECO:0000256" key="1">
    <source>
        <dbReference type="ARBA" id="ARBA00004245"/>
    </source>
</evidence>
<dbReference type="InterPro" id="IPR011993">
    <property type="entry name" value="PH-like_dom_sf"/>
</dbReference>
<evidence type="ECO:0000256" key="8">
    <source>
        <dbReference type="PROSITE-ProRule" id="PRU00091"/>
    </source>
</evidence>
<dbReference type="InterPro" id="IPR011011">
    <property type="entry name" value="Znf_FYVE_PHD"/>
</dbReference>
<evidence type="ECO:0000256" key="2">
    <source>
        <dbReference type="ARBA" id="ARBA00022490"/>
    </source>
</evidence>
<keyword evidence="7" id="KW-0206">Cytoskeleton</keyword>
<feature type="region of interest" description="Disordered" evidence="9">
    <location>
        <begin position="285"/>
        <end position="320"/>
    </location>
</feature>
<dbReference type="InterPro" id="IPR013083">
    <property type="entry name" value="Znf_RING/FYVE/PHD"/>
</dbReference>
<dbReference type="AlphaFoldDB" id="F1KRQ0"/>
<dbReference type="EMBL" id="JI165169">
    <property type="protein sequence ID" value="ADY40851.1"/>
    <property type="molecule type" value="mRNA"/>
</dbReference>
<feature type="domain" description="FYVE-type" evidence="12">
    <location>
        <begin position="783"/>
        <end position="833"/>
    </location>
</feature>
<evidence type="ECO:0000256" key="7">
    <source>
        <dbReference type="ARBA" id="ARBA00023212"/>
    </source>
</evidence>
<feature type="compositionally biased region" description="Low complexity" evidence="9">
    <location>
        <begin position="204"/>
        <end position="216"/>
    </location>
</feature>
<dbReference type="SUPFAM" id="SSF57903">
    <property type="entry name" value="FYVE/PHD zinc finger"/>
    <property type="match status" value="1"/>
</dbReference>
<feature type="region of interest" description="Disordered" evidence="9">
    <location>
        <begin position="61"/>
        <end position="103"/>
    </location>
</feature>
<dbReference type="InterPro" id="IPR035899">
    <property type="entry name" value="DBL_dom_sf"/>
</dbReference>
<reference evidence="13" key="1">
    <citation type="journal article" date="2011" name="Genome Res.">
        <title>Deep small RNA sequencing from the nematode Ascaris reveals conservation, functional diversification, and novel developmental profiles.</title>
        <authorList>
            <person name="Wang J."/>
            <person name="Czech B."/>
            <person name="Crunk A."/>
            <person name="Wallace A."/>
            <person name="Mitreva M."/>
            <person name="Hannon G.J."/>
            <person name="Davis R.E."/>
        </authorList>
    </citation>
    <scope>NUCLEOTIDE SEQUENCE</scope>
</reference>
<dbReference type="GO" id="GO:0005085">
    <property type="term" value="F:guanyl-nucleotide exchange factor activity"/>
    <property type="evidence" value="ECO:0007669"/>
    <property type="project" value="UniProtKB-KW"/>
</dbReference>
<dbReference type="SMART" id="SM00325">
    <property type="entry name" value="RhoGEF"/>
    <property type="match status" value="1"/>
</dbReference>
<accession>F1KRQ0</accession>
<dbReference type="Pfam" id="PF00169">
    <property type="entry name" value="PH"/>
    <property type="match status" value="1"/>
</dbReference>
<keyword evidence="6" id="KW-0862">Zinc</keyword>